<dbReference type="InterPro" id="IPR006638">
    <property type="entry name" value="Elp3/MiaA/NifB-like_rSAM"/>
</dbReference>
<dbReference type="GO" id="GO:0061798">
    <property type="term" value="F:GTP 3',8'-cyclase activity"/>
    <property type="evidence" value="ECO:0007669"/>
    <property type="project" value="TreeGrafter"/>
</dbReference>
<keyword evidence="10" id="KW-0456">Lyase</keyword>
<keyword evidence="5" id="KW-0547">Nucleotide-binding</keyword>
<proteinExistence type="predicted"/>
<keyword evidence="3" id="KW-0949">S-adenosyl-L-methionine</keyword>
<keyword evidence="4" id="KW-0479">Metal-binding</keyword>
<reference evidence="12" key="1">
    <citation type="journal article" date="2019" name="PLoS Negl. Trop. Dis.">
        <title>Revisiting the worldwide diversity of Leptospira species in the environment.</title>
        <authorList>
            <person name="Vincent A.T."/>
            <person name="Schiettekatte O."/>
            <person name="Bourhy P."/>
            <person name="Veyrier F.J."/>
            <person name="Picardeau M."/>
        </authorList>
    </citation>
    <scope>NUCLEOTIDE SEQUENCE [LARGE SCALE GENOMIC DNA]</scope>
    <source>
        <strain evidence="12">201702451</strain>
    </source>
</reference>
<evidence type="ECO:0000259" key="11">
    <source>
        <dbReference type="PROSITE" id="PS51918"/>
    </source>
</evidence>
<feature type="domain" description="Radical SAM core" evidence="11">
    <location>
        <begin position="3"/>
        <end position="224"/>
    </location>
</feature>
<dbReference type="Pfam" id="PF04055">
    <property type="entry name" value="Radical_SAM"/>
    <property type="match status" value="1"/>
</dbReference>
<dbReference type="SFLD" id="SFLDS00029">
    <property type="entry name" value="Radical_SAM"/>
    <property type="match status" value="1"/>
</dbReference>
<dbReference type="GO" id="GO:0006777">
    <property type="term" value="P:Mo-molybdopterin cofactor biosynthetic process"/>
    <property type="evidence" value="ECO:0007669"/>
    <property type="project" value="UniProtKB-KW"/>
</dbReference>
<dbReference type="InterPro" id="IPR013785">
    <property type="entry name" value="Aldolase_TIM"/>
</dbReference>
<organism evidence="12 13">
    <name type="scientific">Leptospira jelokensis</name>
    <dbReference type="NCBI Taxonomy" id="2484931"/>
    <lineage>
        <taxon>Bacteria</taxon>
        <taxon>Pseudomonadati</taxon>
        <taxon>Spirochaetota</taxon>
        <taxon>Spirochaetia</taxon>
        <taxon>Leptospirales</taxon>
        <taxon>Leptospiraceae</taxon>
        <taxon>Leptospira</taxon>
    </lineage>
</organism>
<dbReference type="SUPFAM" id="SSF102114">
    <property type="entry name" value="Radical SAM enzymes"/>
    <property type="match status" value="1"/>
</dbReference>
<dbReference type="InterPro" id="IPR058240">
    <property type="entry name" value="rSAM_sf"/>
</dbReference>
<name>A0A4Z1A480_9LEPT</name>
<keyword evidence="8" id="KW-0342">GTP-binding</keyword>
<dbReference type="GO" id="GO:0061799">
    <property type="term" value="F:cyclic pyranopterin monophosphate synthase activity"/>
    <property type="evidence" value="ECO:0007669"/>
    <property type="project" value="TreeGrafter"/>
</dbReference>
<gene>
    <name evidence="12" type="ORF">EHQ62_01075</name>
</gene>
<dbReference type="InterPro" id="IPR050105">
    <property type="entry name" value="MoCo_biosynth_MoaA/MoaC"/>
</dbReference>
<keyword evidence="7" id="KW-0411">Iron-sulfur</keyword>
<evidence type="ECO:0000256" key="6">
    <source>
        <dbReference type="ARBA" id="ARBA00023004"/>
    </source>
</evidence>
<dbReference type="InterPro" id="IPR040064">
    <property type="entry name" value="MoaA-like"/>
</dbReference>
<protein>
    <submittedName>
        <fullName evidence="12">Radical SAM protein</fullName>
    </submittedName>
</protein>
<dbReference type="InterPro" id="IPR007197">
    <property type="entry name" value="rSAM"/>
</dbReference>
<dbReference type="RefSeq" id="WP_135640424.1">
    <property type="nucleotide sequence ID" value="NZ_RQGH01000006.1"/>
</dbReference>
<dbReference type="SFLD" id="SFLDG01067">
    <property type="entry name" value="SPASM/twitch_domain_containing"/>
    <property type="match status" value="1"/>
</dbReference>
<dbReference type="AlphaFoldDB" id="A0A4Z1A480"/>
<dbReference type="SMART" id="SM00729">
    <property type="entry name" value="Elp3"/>
    <property type="match status" value="1"/>
</dbReference>
<evidence type="ECO:0000256" key="10">
    <source>
        <dbReference type="ARBA" id="ARBA00023239"/>
    </source>
</evidence>
<sequence length="313" mass="35816">MLPDTRKFEVLRISILSHCNFACVYCAPKEKENPSSRHAHTHSLGPNQLDKNLHLLKAHIKIKEVHLTGGEPTLHKNLIELIQIVKKHNIQEIALTSNGHFQSELLKEMVSTGLTRINFSLDSMSQSVFERLSDRKIPVSHVLNQIKSAKQLGLKVKINTTVLRGLNDQEVLKLLSWCGEEGIPIRFLEFMKMGPLHEEHPSYFYSAEEIRNQILTKYRFQNYPTPPDSTAQYYITNEGYIFGMIANHTEPFCSGCNRLRMDSRGRIYGCLSDETSFEIPDTFDEIQNTLEKAMLTKKKEFTGSELSMKYIGG</sequence>
<evidence type="ECO:0000313" key="13">
    <source>
        <dbReference type="Proteomes" id="UP000297567"/>
    </source>
</evidence>
<evidence type="ECO:0000256" key="3">
    <source>
        <dbReference type="ARBA" id="ARBA00022691"/>
    </source>
</evidence>
<evidence type="ECO:0000256" key="8">
    <source>
        <dbReference type="ARBA" id="ARBA00023134"/>
    </source>
</evidence>
<dbReference type="SFLD" id="SFLDG01386">
    <property type="entry name" value="main_SPASM_domain-containing"/>
    <property type="match status" value="1"/>
</dbReference>
<dbReference type="PANTHER" id="PTHR22960">
    <property type="entry name" value="MOLYBDOPTERIN COFACTOR SYNTHESIS PROTEIN A"/>
    <property type="match status" value="1"/>
</dbReference>
<evidence type="ECO:0000256" key="2">
    <source>
        <dbReference type="ARBA" id="ARBA00022485"/>
    </source>
</evidence>
<keyword evidence="2" id="KW-0004">4Fe-4S</keyword>
<keyword evidence="13" id="KW-1185">Reference proteome</keyword>
<dbReference type="PANTHER" id="PTHR22960:SF0">
    <property type="entry name" value="MOLYBDENUM COFACTOR BIOSYNTHESIS PROTEIN 1"/>
    <property type="match status" value="1"/>
</dbReference>
<dbReference type="GO" id="GO:0046872">
    <property type="term" value="F:metal ion binding"/>
    <property type="evidence" value="ECO:0007669"/>
    <property type="project" value="UniProtKB-KW"/>
</dbReference>
<dbReference type="Pfam" id="PF06463">
    <property type="entry name" value="Mob_synth_C"/>
    <property type="match status" value="1"/>
</dbReference>
<keyword evidence="9" id="KW-0501">Molybdenum cofactor biosynthesis</keyword>
<dbReference type="Gene3D" id="3.20.20.70">
    <property type="entry name" value="Aldolase class I"/>
    <property type="match status" value="1"/>
</dbReference>
<evidence type="ECO:0000256" key="1">
    <source>
        <dbReference type="ARBA" id="ARBA00001966"/>
    </source>
</evidence>
<dbReference type="PROSITE" id="PS51918">
    <property type="entry name" value="RADICAL_SAM"/>
    <property type="match status" value="1"/>
</dbReference>
<dbReference type="GO" id="GO:0051539">
    <property type="term" value="F:4 iron, 4 sulfur cluster binding"/>
    <property type="evidence" value="ECO:0007669"/>
    <property type="project" value="UniProtKB-KW"/>
</dbReference>
<dbReference type="SFLD" id="SFLDG01383">
    <property type="entry name" value="cyclic_pyranopterin_phosphate"/>
    <property type="match status" value="1"/>
</dbReference>
<accession>A0A4Z1A480</accession>
<dbReference type="EMBL" id="RQGH01000006">
    <property type="protein sequence ID" value="TGL75970.1"/>
    <property type="molecule type" value="Genomic_DNA"/>
</dbReference>
<evidence type="ECO:0000313" key="12">
    <source>
        <dbReference type="EMBL" id="TGL75970.1"/>
    </source>
</evidence>
<dbReference type="InterPro" id="IPR010505">
    <property type="entry name" value="MoaA_twitch"/>
</dbReference>
<evidence type="ECO:0000256" key="4">
    <source>
        <dbReference type="ARBA" id="ARBA00022723"/>
    </source>
</evidence>
<evidence type="ECO:0000256" key="5">
    <source>
        <dbReference type="ARBA" id="ARBA00022741"/>
    </source>
</evidence>
<evidence type="ECO:0000256" key="9">
    <source>
        <dbReference type="ARBA" id="ARBA00023150"/>
    </source>
</evidence>
<dbReference type="GO" id="GO:0005525">
    <property type="term" value="F:GTP binding"/>
    <property type="evidence" value="ECO:0007669"/>
    <property type="project" value="UniProtKB-KW"/>
</dbReference>
<comment type="caution">
    <text evidence="12">The sequence shown here is derived from an EMBL/GenBank/DDBJ whole genome shotgun (WGS) entry which is preliminary data.</text>
</comment>
<dbReference type="Proteomes" id="UP000297567">
    <property type="component" value="Unassembled WGS sequence"/>
</dbReference>
<dbReference type="CDD" id="cd01335">
    <property type="entry name" value="Radical_SAM"/>
    <property type="match status" value="1"/>
</dbReference>
<comment type="cofactor">
    <cofactor evidence="1">
        <name>[4Fe-4S] cluster</name>
        <dbReference type="ChEBI" id="CHEBI:49883"/>
    </cofactor>
</comment>
<keyword evidence="6" id="KW-0408">Iron</keyword>
<evidence type="ECO:0000256" key="7">
    <source>
        <dbReference type="ARBA" id="ARBA00023014"/>
    </source>
</evidence>